<dbReference type="Proteomes" id="UP000013201">
    <property type="component" value="Unassembled WGS sequence"/>
</dbReference>
<organism evidence="1 2">
    <name type="scientific">Sphingobium indicum BiD32</name>
    <dbReference type="NCBI Taxonomy" id="1301087"/>
    <lineage>
        <taxon>Bacteria</taxon>
        <taxon>Pseudomonadati</taxon>
        <taxon>Pseudomonadota</taxon>
        <taxon>Alphaproteobacteria</taxon>
        <taxon>Sphingomonadales</taxon>
        <taxon>Sphingomonadaceae</taxon>
        <taxon>Sphingobium</taxon>
    </lineage>
</organism>
<evidence type="ECO:0000313" key="2">
    <source>
        <dbReference type="Proteomes" id="UP000013201"/>
    </source>
</evidence>
<dbReference type="AlphaFoldDB" id="N1MM36"/>
<keyword evidence="2" id="KW-1185">Reference proteome</keyword>
<sequence>MEEGLVLLDGPDGVAVTMTAYAALETGKSLLEAARLIEEKSHNDKL</sequence>
<name>N1MM36_9SPHN</name>
<protein>
    <submittedName>
        <fullName evidence="1">Uncharacterized protein</fullName>
    </submittedName>
</protein>
<proteinExistence type="predicted"/>
<comment type="caution">
    <text evidence="1">The sequence shown here is derived from an EMBL/GenBank/DDBJ whole genome shotgun (WGS) entry which is preliminary data.</text>
</comment>
<evidence type="ECO:0000313" key="1">
    <source>
        <dbReference type="EMBL" id="CCW18250.1"/>
    </source>
</evidence>
<reference evidence="2" key="2">
    <citation type="submission" date="2013-04" db="EMBL/GenBank/DDBJ databases">
        <title>Bisphenol A degrading Sphingobium sp. strain BiD32.</title>
        <authorList>
            <person name="Nielsen J.L."/>
            <person name="Zhou N.A."/>
            <person name="Kjeldal H."/>
        </authorList>
    </citation>
    <scope>NUCLEOTIDE SEQUENCE [LARGE SCALE GENOMIC DNA]</scope>
    <source>
        <strain evidence="2">BiD32</strain>
    </source>
</reference>
<gene>
    <name evidence="1" type="ORF">EBBID32_26010</name>
</gene>
<dbReference type="EMBL" id="CAVK010000129">
    <property type="protein sequence ID" value="CCW18250.1"/>
    <property type="molecule type" value="Genomic_DNA"/>
</dbReference>
<reference evidence="1 2" key="1">
    <citation type="submission" date="2013-03" db="EMBL/GenBank/DDBJ databases">
        <authorList>
            <person name="Le V."/>
        </authorList>
    </citation>
    <scope>NUCLEOTIDE SEQUENCE [LARGE SCALE GENOMIC DNA]</scope>
    <source>
        <strain evidence="1 2">BiD32</strain>
    </source>
</reference>
<accession>N1MM36</accession>